<feature type="transmembrane region" description="Helical" evidence="12">
    <location>
        <begin position="619"/>
        <end position="640"/>
    </location>
</feature>
<evidence type="ECO:0000256" key="10">
    <source>
        <dbReference type="ARBA" id="ARBA00045588"/>
    </source>
</evidence>
<feature type="region of interest" description="Disordered" evidence="11">
    <location>
        <begin position="562"/>
        <end position="585"/>
    </location>
</feature>
<dbReference type="GO" id="GO:0012505">
    <property type="term" value="C:endomembrane system"/>
    <property type="evidence" value="ECO:0007669"/>
    <property type="project" value="UniProtKB-SubCell"/>
</dbReference>
<keyword evidence="15" id="KW-1185">Reference proteome</keyword>
<name>A0AAW0JII7_QUESU</name>
<protein>
    <submittedName>
        <fullName evidence="14">Amino acid permease 7</fullName>
    </submittedName>
</protein>
<comment type="similarity">
    <text evidence="2">Belongs to the amino acid/polyamine transporter 2 family. Amino acid/auxin permease (AAAP) (TC 2.A.18.1) subfamily.</text>
</comment>
<dbReference type="EMBL" id="PKMF04000546">
    <property type="protein sequence ID" value="KAK7826448.1"/>
    <property type="molecule type" value="Genomic_DNA"/>
</dbReference>
<proteinExistence type="inferred from homology"/>
<feature type="domain" description="Amino acid transporter transmembrane" evidence="13">
    <location>
        <begin position="963"/>
        <end position="1392"/>
    </location>
</feature>
<dbReference type="GO" id="GO:0006865">
    <property type="term" value="P:amino acid transport"/>
    <property type="evidence" value="ECO:0007669"/>
    <property type="project" value="UniProtKB-KW"/>
</dbReference>
<keyword evidence="9" id="KW-0927">Auxin signaling pathway</keyword>
<feature type="transmembrane region" description="Helical" evidence="12">
    <location>
        <begin position="1479"/>
        <end position="1502"/>
    </location>
</feature>
<feature type="region of interest" description="Disordered" evidence="11">
    <location>
        <begin position="1"/>
        <end position="21"/>
    </location>
</feature>
<reference evidence="14 15" key="1">
    <citation type="journal article" date="2018" name="Sci. Data">
        <title>The draft genome sequence of cork oak.</title>
        <authorList>
            <person name="Ramos A.M."/>
            <person name="Usie A."/>
            <person name="Barbosa P."/>
            <person name="Barros P.M."/>
            <person name="Capote T."/>
            <person name="Chaves I."/>
            <person name="Simoes F."/>
            <person name="Abreu I."/>
            <person name="Carrasquinho I."/>
            <person name="Faro C."/>
            <person name="Guimaraes J.B."/>
            <person name="Mendonca D."/>
            <person name="Nobrega F."/>
            <person name="Rodrigues L."/>
            <person name="Saibo N.J.M."/>
            <person name="Varela M.C."/>
            <person name="Egas C."/>
            <person name="Matos J."/>
            <person name="Miguel C.M."/>
            <person name="Oliveira M.M."/>
            <person name="Ricardo C.P."/>
            <person name="Goncalves S."/>
        </authorList>
    </citation>
    <scope>NUCLEOTIDE SEQUENCE [LARGE SCALE GENOMIC DNA]</scope>
    <source>
        <strain evidence="15">cv. HL8</strain>
    </source>
</reference>
<feature type="transmembrane region" description="Helical" evidence="12">
    <location>
        <begin position="292"/>
        <end position="314"/>
    </location>
</feature>
<dbReference type="PANTHER" id="PTHR48017">
    <property type="entry name" value="OS05G0424000 PROTEIN-RELATED"/>
    <property type="match status" value="1"/>
</dbReference>
<feature type="transmembrane region" description="Helical" evidence="12">
    <location>
        <begin position="1619"/>
        <end position="1639"/>
    </location>
</feature>
<feature type="transmembrane region" description="Helical" evidence="12">
    <location>
        <begin position="947"/>
        <end position="973"/>
    </location>
</feature>
<evidence type="ECO:0000256" key="6">
    <source>
        <dbReference type="ARBA" id="ARBA00022970"/>
    </source>
</evidence>
<evidence type="ECO:0000256" key="3">
    <source>
        <dbReference type="ARBA" id="ARBA00022448"/>
    </source>
</evidence>
<feature type="transmembrane region" description="Helical" evidence="12">
    <location>
        <begin position="1164"/>
        <end position="1187"/>
    </location>
</feature>
<feature type="transmembrane region" description="Helical" evidence="12">
    <location>
        <begin position="1335"/>
        <end position="1355"/>
    </location>
</feature>
<evidence type="ECO:0000256" key="9">
    <source>
        <dbReference type="ARBA" id="ARBA00023294"/>
    </source>
</evidence>
<feature type="transmembrane region" description="Helical" evidence="12">
    <location>
        <begin position="154"/>
        <end position="182"/>
    </location>
</feature>
<feature type="region of interest" description="Disordered" evidence="11">
    <location>
        <begin position="117"/>
        <end position="143"/>
    </location>
</feature>
<feature type="transmembrane region" description="Helical" evidence="12">
    <location>
        <begin position="889"/>
        <end position="909"/>
    </location>
</feature>
<feature type="transmembrane region" description="Helical" evidence="12">
    <location>
        <begin position="1659"/>
        <end position="1679"/>
    </location>
</feature>
<feature type="transmembrane region" description="Helical" evidence="12">
    <location>
        <begin position="1207"/>
        <end position="1227"/>
    </location>
</feature>
<comment type="function">
    <text evidence="10">Carrier protein involved in proton-driven auxin influx. Mediates the formation of auxin gradient from developing leaves (site of auxin biosynthesis) to tips by contributing to the loading of auxin in vascular tissues and facilitating acropetal (base to tip) auxin transport within inner tissues of the root apex, and basipetal (tip to base) auxin transport within outer tissues of the root apex. May be involved in lateral roots and nodules formation.</text>
</comment>
<keyword evidence="7 12" id="KW-1133">Transmembrane helix</keyword>
<feature type="transmembrane region" description="Helical" evidence="12">
    <location>
        <begin position="1532"/>
        <end position="1550"/>
    </location>
</feature>
<evidence type="ECO:0000256" key="11">
    <source>
        <dbReference type="SAM" id="MobiDB-lite"/>
    </source>
</evidence>
<evidence type="ECO:0000313" key="15">
    <source>
        <dbReference type="Proteomes" id="UP000237347"/>
    </source>
</evidence>
<feature type="transmembrane region" description="Helical" evidence="12">
    <location>
        <begin position="509"/>
        <end position="528"/>
    </location>
</feature>
<comment type="caution">
    <text evidence="14">The sequence shown here is derived from an EMBL/GenBank/DDBJ whole genome shotgun (WGS) entry which is preliminary data.</text>
</comment>
<feature type="transmembrane region" description="Helical" evidence="12">
    <location>
        <begin position="540"/>
        <end position="557"/>
    </location>
</feature>
<feature type="domain" description="Amino acid transporter transmembrane" evidence="13">
    <location>
        <begin position="588"/>
        <end position="671"/>
    </location>
</feature>
<feature type="transmembrane region" description="Helical" evidence="12">
    <location>
        <begin position="1118"/>
        <end position="1140"/>
    </location>
</feature>
<feature type="transmembrane region" description="Helical" evidence="12">
    <location>
        <begin position="1367"/>
        <end position="1388"/>
    </location>
</feature>
<feature type="transmembrane region" description="Helical" evidence="12">
    <location>
        <begin position="380"/>
        <end position="399"/>
    </location>
</feature>
<evidence type="ECO:0000256" key="4">
    <source>
        <dbReference type="ARBA" id="ARBA00022692"/>
    </source>
</evidence>
<evidence type="ECO:0000259" key="13">
    <source>
        <dbReference type="Pfam" id="PF01490"/>
    </source>
</evidence>
<feature type="transmembrane region" description="Helical" evidence="12">
    <location>
        <begin position="915"/>
        <end position="935"/>
    </location>
</feature>
<feature type="transmembrane region" description="Helical" evidence="12">
    <location>
        <begin position="993"/>
        <end position="1014"/>
    </location>
</feature>
<feature type="domain" description="Amino acid transporter transmembrane" evidence="13">
    <location>
        <begin position="1436"/>
        <end position="1777"/>
    </location>
</feature>
<gene>
    <name evidence="14" type="primary">AAP7_0</name>
    <name evidence="14" type="ORF">CFP56_032166</name>
</gene>
<feature type="transmembrane region" description="Helical" evidence="12">
    <location>
        <begin position="1046"/>
        <end position="1065"/>
    </location>
</feature>
<accession>A0AAW0JII7</accession>
<evidence type="ECO:0000256" key="5">
    <source>
        <dbReference type="ARBA" id="ARBA00022847"/>
    </source>
</evidence>
<keyword evidence="5" id="KW-0769">Symport</keyword>
<sequence length="1796" mass="199953">MWDPIRAKNGERERKQKRSGSEVIGGVGLRQMLGTAGGSVTSSFGGGDVEDESGRWRMSFNNLSFSTGHNIRSLNRIINTDSFVCGSYEGETPNEILELNDIVGLCEAIELDNFQGRDMGGEEEDQESPLLGSAFQPDEPEEPLKRTGVIGAGVLSLAWTVAQLGWIAGPLLMIVFAGITIISTNLLCDCYRHPDPECGPARIRSYMEAVKVYLGEKSQKVSGVLVLEGLWGGAAAYVITAATSMRAIQKSNCYHKEGHQAPCAYGDTFYMLLFGLVQIVMSQIPDFHKMEWLSVVAAMMSFTYSFIGIALGFAKVIENGKIMGSITGVPSSTLANKLWLVFEAFGDIAFAYPYSIIVLEIQDTLKSPPPENQTMKRASMVAIFVTTCFYLCCGCFGYAAFGNDTPGNILTGFGFYEPYWLIDFANACVVLHLVGGYQIYSQPVFAFCERWFTKKFPNSGFVNNFYTIKLPLLPGFQWNLLRLCFRTAYVVSSTGIAMLFPYFNSVLGLLGALNFWPLTIYFPVEMYFVQKKVGAWTKKWIALQTFSFVCFLVTVVGRDMGGEEEDQQSPLLTSSSQPDETEEPLKRTGTLWTSIAYIITGVIGAGVLSLAWSVAQLGWIAGPLLMIAFAGITIVSTNLLCDCYRYPDPECGPARNRSFMKAVKFFLGQFKDQTVITKKVTKLHIVVSQIPDFHNMEWLSVVAALMSFTYSLIGFSLGVAKVIENGKIMGSITGVPASSLANKLWLVFQALGDIAFAYPYSIIVLEIQDTLKSPPPENKTMKRASKVAIFVTTFFYLCCGCFGYAAFGNDTPGNLLTGFGFYEPYWLIDFANACIVLHLVGGYQIFSQPIFAFAEGWFAKKFPNSGFVNNFYTFKLPLLPGFQLNLLRLCFRTVYVILTTGIAMLFPYFNSVLGLLGALNFWPLTIYFPVEMYFVQKKIGAWTRKWIVLRTFSFVCFLVTVVGTLWSCVAHIITAVIGAGVLSLAWSTSQLGWIAGPVTLLCFAIVTYVSVFLISDCYRSPDSVTGTRNYCYMDAVRVNLGRKHTWFCGLLQYLSMYGTGIAYVITTATSMRAIQRSNCYHKEGHQAPCAYGATFYMLLFGLIQIVMSQIPDFHNMEWLSVVAAIMSFTYSFIGFSLGFAKVIENGKIMGSITGVPASSLANKIWLIFQALGDIAFAYPYTFIVIEIQDTLKSPPPENKTMKRSSKVAIFVTTFFYLCCGCFGYAAFGNDTPGNLLTGFGFYEPYWLIDFANACIVLHLIGGYQIYSQPIFAFAEGWFAKKFPNSGFVHNFHTFKLPLLPGFQLNLLRLCFRTAYVVSTTGIAMLFPYFNSVLGLLGAVTFWPLAIHFPVEMYFVQKKVGAWTKKWIVLRTFSFVCFLVTVVGCIGSLEGLIRNIWTAVEHIITGVIGSGVPSLAWSIAQLGWIAGPLAIVIQNHRIGTYMIYVVKPFLLVSLFLFLFSHYGCRAIQKSNCYHKEGHEAACNFGNTTCMLLFGVVQIVLSQIPEFRNIQWLSILATAMSFTYSSIRLGLGLAKVIVILFLFFYFILFFYSKDNNFLEMELLKAALEKSQLLSAADKVWLVSQALGGIAFANPYPLILIEIQDTLKSSPPENQTMKKASTIAIIVTTLFYLSCGGFGYAAFGDDSPGNFLMGFEFFEPHWLIDFASACVVLHLVGGYQIFSQPLFANVERRFAKKFPSRGVVNNNHTLKLPSLPVIRLNLLRLCFRSVYVVSTTGIKMMFPYFNQVMGIYGGLNFWPLPIYFPVEIGILELGQKSGHASNFQHRVLACDIIRLDWFD</sequence>
<organism evidence="14 15">
    <name type="scientific">Quercus suber</name>
    <name type="common">Cork oak</name>
    <dbReference type="NCBI Taxonomy" id="58331"/>
    <lineage>
        <taxon>Eukaryota</taxon>
        <taxon>Viridiplantae</taxon>
        <taxon>Streptophyta</taxon>
        <taxon>Embryophyta</taxon>
        <taxon>Tracheophyta</taxon>
        <taxon>Spermatophyta</taxon>
        <taxon>Magnoliopsida</taxon>
        <taxon>eudicotyledons</taxon>
        <taxon>Gunneridae</taxon>
        <taxon>Pentapetalae</taxon>
        <taxon>rosids</taxon>
        <taxon>fabids</taxon>
        <taxon>Fagales</taxon>
        <taxon>Fagaceae</taxon>
        <taxon>Quercus</taxon>
    </lineage>
</organism>
<feature type="transmembrane region" description="Helical" evidence="12">
    <location>
        <begin position="698"/>
        <end position="720"/>
    </location>
</feature>
<feature type="transmembrane region" description="Helical" evidence="12">
    <location>
        <begin position="1437"/>
        <end position="1458"/>
    </location>
</feature>
<comment type="subcellular location">
    <subcellularLocation>
        <location evidence="1">Endomembrane system</location>
        <topology evidence="1">Multi-pass membrane protein</topology>
    </subcellularLocation>
</comment>
<evidence type="ECO:0000313" key="14">
    <source>
        <dbReference type="EMBL" id="KAK7826448.1"/>
    </source>
</evidence>
<feature type="transmembrane region" description="Helical" evidence="12">
    <location>
        <begin position="221"/>
        <end position="242"/>
    </location>
</feature>
<feature type="transmembrane region" description="Helical" evidence="12">
    <location>
        <begin position="591"/>
        <end position="612"/>
    </location>
</feature>
<feature type="transmembrane region" description="Helical" evidence="12">
    <location>
        <begin position="263"/>
        <end position="280"/>
    </location>
</feature>
<dbReference type="GO" id="GO:0015293">
    <property type="term" value="F:symporter activity"/>
    <property type="evidence" value="ECO:0007669"/>
    <property type="project" value="UniProtKB-KW"/>
</dbReference>
<feature type="compositionally biased region" description="Low complexity" evidence="11">
    <location>
        <begin position="568"/>
        <end position="578"/>
    </location>
</feature>
<dbReference type="Pfam" id="PF01490">
    <property type="entry name" value="Aa_trans"/>
    <property type="match status" value="4"/>
</dbReference>
<keyword evidence="6" id="KW-0029">Amino-acid transport</keyword>
<evidence type="ECO:0000256" key="1">
    <source>
        <dbReference type="ARBA" id="ARBA00004127"/>
    </source>
</evidence>
<feature type="transmembrane region" description="Helical" evidence="12">
    <location>
        <begin position="1247"/>
        <end position="1266"/>
    </location>
</feature>
<feature type="transmembrane region" description="Helical" evidence="12">
    <location>
        <begin position="787"/>
        <end position="807"/>
    </location>
</feature>
<feature type="domain" description="Amino acid transporter transmembrane" evidence="13">
    <location>
        <begin position="147"/>
        <end position="556"/>
    </location>
</feature>
<feature type="transmembrane region" description="Helical" evidence="12">
    <location>
        <begin position="419"/>
        <end position="440"/>
    </location>
</feature>
<keyword evidence="4 12" id="KW-0812">Transmembrane</keyword>
<dbReference type="Proteomes" id="UP000237347">
    <property type="component" value="Unassembled WGS sequence"/>
</dbReference>
<keyword evidence="3" id="KW-0813">Transport</keyword>
<dbReference type="InterPro" id="IPR013057">
    <property type="entry name" value="AA_transpt_TM"/>
</dbReference>
<evidence type="ECO:0000256" key="2">
    <source>
        <dbReference type="ARBA" id="ARBA00005590"/>
    </source>
</evidence>
<evidence type="ECO:0000256" key="8">
    <source>
        <dbReference type="ARBA" id="ARBA00023136"/>
    </source>
</evidence>
<evidence type="ECO:0000256" key="7">
    <source>
        <dbReference type="ARBA" id="ARBA00022989"/>
    </source>
</evidence>
<feature type="compositionally biased region" description="Basic and acidic residues" evidence="11">
    <location>
        <begin position="1"/>
        <end position="14"/>
    </location>
</feature>
<dbReference type="GO" id="GO:0009734">
    <property type="term" value="P:auxin-activated signaling pathway"/>
    <property type="evidence" value="ECO:0007669"/>
    <property type="project" value="UniProtKB-KW"/>
</dbReference>
<evidence type="ECO:0000256" key="12">
    <source>
        <dbReference type="SAM" id="Phobius"/>
    </source>
</evidence>
<feature type="transmembrane region" description="Helical" evidence="12">
    <location>
        <begin position="1085"/>
        <end position="1106"/>
    </location>
</feature>
<keyword evidence="8 12" id="KW-0472">Membrane</keyword>
<feature type="transmembrane region" description="Helical" evidence="12">
    <location>
        <begin position="827"/>
        <end position="846"/>
    </location>
</feature>